<feature type="region of interest" description="Disordered" evidence="1">
    <location>
        <begin position="246"/>
        <end position="289"/>
    </location>
</feature>
<gene>
    <name evidence="2" type="primary">GIP</name>
    <name evidence="2" type="ORF">SPIL2461_LOCUS13356</name>
</gene>
<evidence type="ECO:0000313" key="3">
    <source>
        <dbReference type="Proteomes" id="UP000649617"/>
    </source>
</evidence>
<keyword evidence="3" id="KW-1185">Reference proteome</keyword>
<dbReference type="AlphaFoldDB" id="A0A812T7L7"/>
<evidence type="ECO:0000256" key="1">
    <source>
        <dbReference type="SAM" id="MobiDB-lite"/>
    </source>
</evidence>
<dbReference type="OrthoDB" id="446815at2759"/>
<feature type="compositionally biased region" description="Low complexity" evidence="1">
    <location>
        <begin position="255"/>
        <end position="287"/>
    </location>
</feature>
<dbReference type="Proteomes" id="UP000649617">
    <property type="component" value="Unassembled WGS sequence"/>
</dbReference>
<sequence>MAQSRTAFALDEAMAVYSPPDRKFFLAKRSPGQVTFNRLPEKEQEFFYKSRLKEIKTLLESGAISILSPTESRKFRAEHPDYILESKFVDRWKPTEEFTALAEDFDPSEFQEGEENAAAPKSRWCVVGWQDPMITSIERSAPTPLSSSVYLALQLSATRKWPIYIKDAKAAFTQALPTTRKQLLACTQPKDGLFPGCTADQLILLHTEVYGLVSGPSWWRRSLLEVLISDLGYQLNPFDKCVLTLPQEPDLPRPSSSTSSSAIETTSSTTFATKRATTTTTSSATNSKAEGKTRGVVVIQVDDLLESGDEEHRRRIKPVILKRKVLRKNAQEVVLNSEELTQFRAALATLNWVSREGRPDVAAAASVLASRFPHPTARDVFELNDVLHRLKTHRITLKIPVIAETDIRHFVISDSAHDPSGRTKPQHGWLQGITTPSLNRGLKAPVSLMMWRSRKLRRKAGNTLLCESIALSTSLGSLERQAAVWLSLTTSDFRAKQIVQESASELRGQATVIAEDCPGYVDPRAIAVVDAKSLYDGVHSEQPNGEDDRSALEMAVIQESLQALGGRIRWVPHNRNPADGLTKLLGAHMDPLLELLATNSFQLEDELGVLAQGKQGDHRLKSRA</sequence>
<accession>A0A812T7L7</accession>
<proteinExistence type="predicted"/>
<comment type="caution">
    <text evidence="2">The sequence shown here is derived from an EMBL/GenBank/DDBJ whole genome shotgun (WGS) entry which is preliminary data.</text>
</comment>
<dbReference type="EMBL" id="CAJNIZ010028999">
    <property type="protein sequence ID" value="CAE7512755.1"/>
    <property type="molecule type" value="Genomic_DNA"/>
</dbReference>
<protein>
    <submittedName>
        <fullName evidence="2">GIP protein</fullName>
    </submittedName>
</protein>
<name>A0A812T7L7_SYMPI</name>
<evidence type="ECO:0000313" key="2">
    <source>
        <dbReference type="EMBL" id="CAE7512755.1"/>
    </source>
</evidence>
<organism evidence="2 3">
    <name type="scientific">Symbiodinium pilosum</name>
    <name type="common">Dinoflagellate</name>
    <dbReference type="NCBI Taxonomy" id="2952"/>
    <lineage>
        <taxon>Eukaryota</taxon>
        <taxon>Sar</taxon>
        <taxon>Alveolata</taxon>
        <taxon>Dinophyceae</taxon>
        <taxon>Suessiales</taxon>
        <taxon>Symbiodiniaceae</taxon>
        <taxon>Symbiodinium</taxon>
    </lineage>
</organism>
<reference evidence="2" key="1">
    <citation type="submission" date="2021-02" db="EMBL/GenBank/DDBJ databases">
        <authorList>
            <person name="Dougan E. K."/>
            <person name="Rhodes N."/>
            <person name="Thang M."/>
            <person name="Chan C."/>
        </authorList>
    </citation>
    <scope>NUCLEOTIDE SEQUENCE</scope>
</reference>